<dbReference type="EMBL" id="BMZW01000068">
    <property type="protein sequence ID" value="GFZ63138.1"/>
    <property type="molecule type" value="Genomic_DNA"/>
</dbReference>
<dbReference type="EMBL" id="LJQI01000182">
    <property type="protein sequence ID" value="KPX30493.1"/>
    <property type="molecule type" value="Genomic_DNA"/>
</dbReference>
<dbReference type="EMBL" id="RBOA01000125">
    <property type="protein sequence ID" value="RMM02287.1"/>
    <property type="molecule type" value="Genomic_DNA"/>
</dbReference>
<evidence type="ECO:0008006" key="8">
    <source>
        <dbReference type="Google" id="ProtNLM"/>
    </source>
</evidence>
<dbReference type="PATRIC" id="fig|129137.4.peg.1333"/>
<evidence type="ECO:0000313" key="1">
    <source>
        <dbReference type="EMBL" id="GFZ63138.1"/>
    </source>
</evidence>
<evidence type="ECO:0000313" key="3">
    <source>
        <dbReference type="EMBL" id="RMM02287.1"/>
    </source>
</evidence>
<proteinExistence type="predicted"/>
<name>A0A0P9QH89_PSEA0</name>
<comment type="caution">
    <text evidence="2">The sequence shown here is derived from an EMBL/GenBank/DDBJ whole genome shotgun (WGS) entry which is preliminary data.</text>
</comment>
<evidence type="ECO:0000313" key="4">
    <source>
        <dbReference type="EMBL" id="RMO63576.1"/>
    </source>
</evidence>
<dbReference type="Proteomes" id="UP000272627">
    <property type="component" value="Unassembled WGS sequence"/>
</dbReference>
<dbReference type="Proteomes" id="UP000630864">
    <property type="component" value="Unassembled WGS sequence"/>
</dbReference>
<dbReference type="AlphaFoldDB" id="A0A0P9QH89"/>
<dbReference type="EMBL" id="RBPV01000098">
    <property type="protein sequence ID" value="RMO63576.1"/>
    <property type="molecule type" value="Genomic_DNA"/>
</dbReference>
<dbReference type="RefSeq" id="WP_057421210.1">
    <property type="nucleotide sequence ID" value="NZ_BMZW01000068.1"/>
</dbReference>
<accession>A0A0P9QH89</accession>
<reference evidence="6 7" key="2">
    <citation type="submission" date="2018-08" db="EMBL/GenBank/DDBJ databases">
        <title>Recombination of ecologically and evolutionarily significant loci maintains genetic cohesion in the Pseudomonas syringae species complex.</title>
        <authorList>
            <person name="Dillon M."/>
            <person name="Thakur S."/>
            <person name="Almeida R.N.D."/>
            <person name="Weir B.S."/>
            <person name="Guttman D.S."/>
        </authorList>
    </citation>
    <scope>NUCLEOTIDE SEQUENCE [LARGE SCALE GENOMIC DNA]</scope>
    <source>
        <strain evidence="4 7">ICMP 4316</strain>
        <strain evidence="3 6">ICMP 8636</strain>
    </source>
</reference>
<evidence type="ECO:0000313" key="6">
    <source>
        <dbReference type="Proteomes" id="UP000272627"/>
    </source>
</evidence>
<dbReference type="Proteomes" id="UP000050490">
    <property type="component" value="Unassembled WGS sequence"/>
</dbReference>
<sequence length="113" mass="12706">MLIRLITLSLAILLTACTQYRYIDPQTPEGLDCLKKLDAKVNACETDVKNQQDNFDSLYDTQARSTQQCEHFNTLKMPNACPPPPSPTKVANYCRSGYRETFVACGGRVEEVE</sequence>
<organism evidence="2 5">
    <name type="scientific">Pseudomonas amygdali pv. eriobotryae</name>
    <dbReference type="NCBI Taxonomy" id="129137"/>
    <lineage>
        <taxon>Bacteria</taxon>
        <taxon>Pseudomonadati</taxon>
        <taxon>Pseudomonadota</taxon>
        <taxon>Gammaproteobacteria</taxon>
        <taxon>Pseudomonadales</taxon>
        <taxon>Pseudomonadaceae</taxon>
        <taxon>Pseudomonas</taxon>
        <taxon>Pseudomonas amygdali</taxon>
    </lineage>
</organism>
<evidence type="ECO:0000313" key="5">
    <source>
        <dbReference type="Proteomes" id="UP000050490"/>
    </source>
</evidence>
<reference evidence="1" key="3">
    <citation type="submission" date="2020-09" db="EMBL/GenBank/DDBJ databases">
        <title>Pseudomonas syringae pv. eriobotryae genome sequence causing loquat canker disease.</title>
        <authorList>
            <person name="Fukuda S."/>
            <person name="Tashiro H."/>
            <person name="Nagano Y."/>
        </authorList>
    </citation>
    <scope>NUCLEOTIDE SEQUENCE</scope>
    <source>
        <strain evidence="1">AM001</strain>
    </source>
</reference>
<gene>
    <name evidence="2" type="ORF">ALO70_00892</name>
    <name evidence="4" type="ORF">ALQ39_00520</name>
    <name evidence="3" type="ORF">ALQ86_00932</name>
    <name evidence="1" type="ORF">PSE10A_56490</name>
</gene>
<protein>
    <recommendedName>
        <fullName evidence="8">Lipoprotein</fullName>
    </recommendedName>
</protein>
<evidence type="ECO:0000313" key="2">
    <source>
        <dbReference type="EMBL" id="KPX30493.1"/>
    </source>
</evidence>
<dbReference type="PROSITE" id="PS51257">
    <property type="entry name" value="PROKAR_LIPOPROTEIN"/>
    <property type="match status" value="1"/>
</dbReference>
<dbReference type="Proteomes" id="UP000275613">
    <property type="component" value="Unassembled WGS sequence"/>
</dbReference>
<evidence type="ECO:0000313" key="7">
    <source>
        <dbReference type="Proteomes" id="UP000275613"/>
    </source>
</evidence>
<reference evidence="2 5" key="1">
    <citation type="submission" date="2015-09" db="EMBL/GenBank/DDBJ databases">
        <title>Genome announcement of multiple Pseudomonas syringae strains.</title>
        <authorList>
            <person name="Thakur S."/>
            <person name="Wang P.W."/>
            <person name="Gong Y."/>
            <person name="Weir B.S."/>
            <person name="Guttman D.S."/>
        </authorList>
    </citation>
    <scope>NUCLEOTIDE SEQUENCE [LARGE SCALE GENOMIC DNA]</scope>
    <source>
        <strain evidence="2 5">ICMP4455</strain>
    </source>
</reference>